<evidence type="ECO:0000256" key="5">
    <source>
        <dbReference type="ARBA" id="ARBA00023157"/>
    </source>
</evidence>
<dbReference type="GO" id="GO:0004252">
    <property type="term" value="F:serine-type endopeptidase activity"/>
    <property type="evidence" value="ECO:0007669"/>
    <property type="project" value="UniProtKB-UniRule"/>
</dbReference>
<dbReference type="InterPro" id="IPR018114">
    <property type="entry name" value="TRYPSIN_HIS"/>
</dbReference>
<dbReference type="InterPro" id="IPR001314">
    <property type="entry name" value="Peptidase_S1A"/>
</dbReference>
<dbReference type="InterPro" id="IPR033116">
    <property type="entry name" value="TRYPSIN_SER"/>
</dbReference>
<dbReference type="GO" id="GO:0042381">
    <property type="term" value="P:hemolymph coagulation"/>
    <property type="evidence" value="ECO:0007669"/>
    <property type="project" value="UniProtKB-KW"/>
</dbReference>
<dbReference type="PROSITE" id="PS00135">
    <property type="entry name" value="TRYPSIN_SER"/>
    <property type="match status" value="1"/>
</dbReference>
<dbReference type="PRINTS" id="PR00722">
    <property type="entry name" value="CHYMOTRYPSIN"/>
</dbReference>
<dbReference type="InterPro" id="IPR022700">
    <property type="entry name" value="CLIP"/>
</dbReference>
<evidence type="ECO:0000256" key="3">
    <source>
        <dbReference type="ARBA" id="ARBA00022801"/>
    </source>
</evidence>
<evidence type="ECO:0000256" key="7">
    <source>
        <dbReference type="RuleBase" id="RU363034"/>
    </source>
</evidence>
<dbReference type="InterPro" id="IPR001254">
    <property type="entry name" value="Trypsin_dom"/>
</dbReference>
<dbReference type="Proteomes" id="UP001652626">
    <property type="component" value="Chromosome 19"/>
</dbReference>
<keyword evidence="4 7" id="KW-0720">Serine protease</keyword>
<proteinExistence type="inferred from homology"/>
<evidence type="ECO:0000256" key="4">
    <source>
        <dbReference type="ARBA" id="ARBA00022825"/>
    </source>
</evidence>
<dbReference type="SMART" id="SM00680">
    <property type="entry name" value="CLIP"/>
    <property type="match status" value="1"/>
</dbReference>
<dbReference type="PROSITE" id="PS50240">
    <property type="entry name" value="TRYPSIN_DOM"/>
    <property type="match status" value="1"/>
</dbReference>
<dbReference type="SMART" id="SM00020">
    <property type="entry name" value="Tryp_SPc"/>
    <property type="match status" value="1"/>
</dbReference>
<organism evidence="10 11">
    <name type="scientific">Vanessa tameamea</name>
    <name type="common">Kamehameha butterfly</name>
    <dbReference type="NCBI Taxonomy" id="334116"/>
    <lineage>
        <taxon>Eukaryota</taxon>
        <taxon>Metazoa</taxon>
        <taxon>Ecdysozoa</taxon>
        <taxon>Arthropoda</taxon>
        <taxon>Hexapoda</taxon>
        <taxon>Insecta</taxon>
        <taxon>Pterygota</taxon>
        <taxon>Neoptera</taxon>
        <taxon>Endopterygota</taxon>
        <taxon>Lepidoptera</taxon>
        <taxon>Glossata</taxon>
        <taxon>Ditrysia</taxon>
        <taxon>Papilionoidea</taxon>
        <taxon>Nymphalidae</taxon>
        <taxon>Nymphalinae</taxon>
        <taxon>Vanessa</taxon>
    </lineage>
</organism>
<protein>
    <recommendedName>
        <fullName evidence="8">CLIP domain-containing serine protease</fullName>
        <ecNumber evidence="7">3.4.21.-</ecNumber>
    </recommendedName>
</protein>
<keyword evidence="2 8" id="KW-0732">Signal</keyword>
<dbReference type="InterPro" id="IPR043504">
    <property type="entry name" value="Peptidase_S1_PA_chymotrypsin"/>
</dbReference>
<comment type="subcellular location">
    <subcellularLocation>
        <location evidence="8">Secreted</location>
    </subcellularLocation>
</comment>
<dbReference type="RefSeq" id="XP_026494208.2">
    <property type="nucleotide sequence ID" value="XM_026638423.2"/>
</dbReference>
<name>A0A8B8IAU9_VANTA</name>
<dbReference type="InterPro" id="IPR051487">
    <property type="entry name" value="Ser/Thr_Proteases_Immune/Dev"/>
</dbReference>
<feature type="domain" description="Peptidase S1" evidence="9">
    <location>
        <begin position="139"/>
        <end position="396"/>
    </location>
</feature>
<dbReference type="PROSITE" id="PS00134">
    <property type="entry name" value="TRYPSIN_HIS"/>
    <property type="match status" value="1"/>
</dbReference>
<dbReference type="PANTHER" id="PTHR24256">
    <property type="entry name" value="TRYPTASE-RELATED"/>
    <property type="match status" value="1"/>
</dbReference>
<evidence type="ECO:0000256" key="6">
    <source>
        <dbReference type="ARBA" id="ARBA00024195"/>
    </source>
</evidence>
<evidence type="ECO:0000313" key="10">
    <source>
        <dbReference type="Proteomes" id="UP001652626"/>
    </source>
</evidence>
<gene>
    <name evidence="11" type="primary">LOC113399322</name>
</gene>
<comment type="similarity">
    <text evidence="6 8">Belongs to the peptidase S1 family. CLIP subfamily.</text>
</comment>
<dbReference type="GO" id="GO:0006508">
    <property type="term" value="P:proteolysis"/>
    <property type="evidence" value="ECO:0007669"/>
    <property type="project" value="UniProtKB-KW"/>
</dbReference>
<dbReference type="Gene3D" id="2.40.10.10">
    <property type="entry name" value="Trypsin-like serine proteases"/>
    <property type="match status" value="2"/>
</dbReference>
<dbReference type="OrthoDB" id="547031at2759"/>
<dbReference type="Pfam" id="PF12032">
    <property type="entry name" value="CLIP"/>
    <property type="match status" value="1"/>
</dbReference>
<evidence type="ECO:0000256" key="1">
    <source>
        <dbReference type="ARBA" id="ARBA00022670"/>
    </source>
</evidence>
<dbReference type="InterPro" id="IPR009003">
    <property type="entry name" value="Peptidase_S1_PA"/>
</dbReference>
<sequence>MKLYYTMDKIILTSSYFLVLLITGFCQNNEVGEPCETKIYNGTCVILQNCISAMALVQIRDIKTLRILLCGFSDKQPKVCCPASGNTITFNNKTDETATSRPKKPETKLDELTTKIPETYTDPFPDRKVCGQEKATDKIVGGTIADLDEFPWIARISYSSDMENKLIFACSASLITDRYLVTAAHCVQSGKPLIPVSVRLGEWDEQTEKDCNDDDCNDSPPVDIKISKIISHPNFSKDNVTHDDIALIQLEKPVKFTNFIQPVCLPTTEYIMMQDYVHESSYWVAGWGLTEFGSTSPIKRKVKLEAVPSNTCKGILKNFPETSFPKLICAGGRQGMDSCKGDSGGPLVREVMENYQNNWYLFGITSVGATKCGTEGIPGVYTRVSRYMDWIREIVAT</sequence>
<dbReference type="EC" id="3.4.21.-" evidence="7"/>
<evidence type="ECO:0000259" key="9">
    <source>
        <dbReference type="PROSITE" id="PS50240"/>
    </source>
</evidence>
<evidence type="ECO:0000256" key="8">
    <source>
        <dbReference type="RuleBase" id="RU366078"/>
    </source>
</evidence>
<comment type="domain">
    <text evidence="8">The clip domain consists of 35-55 residues which are 'knitted' together usually by 3 conserved disulfide bonds forming a clip-like compact structure.</text>
</comment>
<keyword evidence="5" id="KW-1015">Disulfide bond</keyword>
<reference evidence="11" key="1">
    <citation type="submission" date="2025-08" db="UniProtKB">
        <authorList>
            <consortium name="RefSeq"/>
        </authorList>
    </citation>
    <scope>IDENTIFICATION</scope>
    <source>
        <tissue evidence="11">Whole body</tissue>
    </source>
</reference>
<dbReference type="Gene3D" id="3.30.1640.30">
    <property type="match status" value="1"/>
</dbReference>
<keyword evidence="3 7" id="KW-0378">Hydrolase</keyword>
<dbReference type="GO" id="GO:0005576">
    <property type="term" value="C:extracellular region"/>
    <property type="evidence" value="ECO:0007669"/>
    <property type="project" value="UniProtKB-SubCell"/>
</dbReference>
<dbReference type="OMA" id="NNWYLFG"/>
<dbReference type="GeneID" id="113399322"/>
<feature type="signal peptide" evidence="8">
    <location>
        <begin position="1"/>
        <end position="26"/>
    </location>
</feature>
<evidence type="ECO:0000313" key="11">
    <source>
        <dbReference type="RefSeq" id="XP_026494208.2"/>
    </source>
</evidence>
<dbReference type="InterPro" id="IPR038565">
    <property type="entry name" value="CLIP_sf"/>
</dbReference>
<dbReference type="SUPFAM" id="SSF50494">
    <property type="entry name" value="Trypsin-like serine proteases"/>
    <property type="match status" value="1"/>
</dbReference>
<accession>A0A8B8IAU9</accession>
<keyword evidence="1 7" id="KW-0645">Protease</keyword>
<dbReference type="AlphaFoldDB" id="A0A8B8IAU9"/>
<feature type="chain" id="PRO_5044951526" description="CLIP domain-containing serine protease" evidence="8">
    <location>
        <begin position="27"/>
        <end position="397"/>
    </location>
</feature>
<dbReference type="Pfam" id="PF00089">
    <property type="entry name" value="Trypsin"/>
    <property type="match status" value="1"/>
</dbReference>
<keyword evidence="8" id="KW-0964">Secreted</keyword>
<keyword evidence="10" id="KW-1185">Reference proteome</keyword>
<dbReference type="CDD" id="cd00190">
    <property type="entry name" value="Tryp_SPc"/>
    <property type="match status" value="1"/>
</dbReference>
<evidence type="ECO:0000256" key="2">
    <source>
        <dbReference type="ARBA" id="ARBA00022729"/>
    </source>
</evidence>